<feature type="domain" description="Phosphoribosyltransferase" evidence="3">
    <location>
        <begin position="14"/>
        <end position="150"/>
    </location>
</feature>
<dbReference type="AlphaFoldDB" id="A0A0P8DW53"/>
<evidence type="ECO:0000313" key="4">
    <source>
        <dbReference type="EMBL" id="KPQ41800.1"/>
    </source>
</evidence>
<dbReference type="Proteomes" id="UP000050360">
    <property type="component" value="Unassembled WGS sequence"/>
</dbReference>
<dbReference type="PANTHER" id="PTHR43363:SF3">
    <property type="entry name" value="XANTHINE-GUANINE PHOSPHORIBOSYLTRANSFERASE"/>
    <property type="match status" value="1"/>
</dbReference>
<keyword evidence="2 4" id="KW-0808">Transferase</keyword>
<dbReference type="SUPFAM" id="SSF53271">
    <property type="entry name" value="PRTase-like"/>
    <property type="match status" value="1"/>
</dbReference>
<name>A0A0P8DW53_9EURY</name>
<dbReference type="GO" id="GO:0016757">
    <property type="term" value="F:glycosyltransferase activity"/>
    <property type="evidence" value="ECO:0007669"/>
    <property type="project" value="UniProtKB-KW"/>
</dbReference>
<sequence length="203" mass="23181">MENSIKCNTISWDEAYRLARALAQKIIESGYKPDIVIGVARGGLVPARMVCDFLLLDELVSIRTEHWGIASKNETARIKFSLPEEADISGKNVLVVDDVADTGDSFSVILDYLEQKNPTGIRTAVLHYKTCSTVVPDYWGEKHEEWNWIIYPWAFYEDLAGFVQKLLDKPVTNEEIKKGLLKNYNITISRKDLLEMLNDFHKL</sequence>
<evidence type="ECO:0000256" key="2">
    <source>
        <dbReference type="ARBA" id="ARBA00022679"/>
    </source>
</evidence>
<evidence type="ECO:0000256" key="1">
    <source>
        <dbReference type="ARBA" id="ARBA00022676"/>
    </source>
</evidence>
<dbReference type="PANTHER" id="PTHR43363">
    <property type="entry name" value="HYPOXANTHINE PHOSPHORIBOSYLTRANSFERASE"/>
    <property type="match status" value="1"/>
</dbReference>
<dbReference type="Pfam" id="PF00156">
    <property type="entry name" value="Pribosyltran"/>
    <property type="match status" value="1"/>
</dbReference>
<dbReference type="InterPro" id="IPR029057">
    <property type="entry name" value="PRTase-like"/>
</dbReference>
<evidence type="ECO:0000313" key="5">
    <source>
        <dbReference type="Proteomes" id="UP000050360"/>
    </source>
</evidence>
<dbReference type="CDD" id="cd06223">
    <property type="entry name" value="PRTases_typeI"/>
    <property type="match status" value="1"/>
</dbReference>
<keyword evidence="1 4" id="KW-0328">Glycosyltransferase</keyword>
<protein>
    <submittedName>
        <fullName evidence="4">Xanthine-guanine phosphoribosyltransferase</fullName>
    </submittedName>
</protein>
<evidence type="ECO:0000259" key="3">
    <source>
        <dbReference type="Pfam" id="PF00156"/>
    </source>
</evidence>
<reference evidence="4 5" key="1">
    <citation type="submission" date="2015-09" db="EMBL/GenBank/DDBJ databases">
        <title>A metagenomics-based metabolic model of nitrate-dependent anaerobic oxidation of methane by Methanoperedens-like archaea.</title>
        <authorList>
            <person name="Arshad A."/>
            <person name="Speth D.R."/>
            <person name="De Graaf R.M."/>
            <person name="Op Den Camp H.J."/>
            <person name="Jetten M.S."/>
            <person name="Welte C.U."/>
        </authorList>
    </citation>
    <scope>NUCLEOTIDE SEQUENCE [LARGE SCALE GENOMIC DNA]</scope>
</reference>
<proteinExistence type="predicted"/>
<dbReference type="Gene3D" id="3.40.50.2020">
    <property type="match status" value="1"/>
</dbReference>
<dbReference type="EMBL" id="LKCM01000302">
    <property type="protein sequence ID" value="KPQ41800.1"/>
    <property type="molecule type" value="Genomic_DNA"/>
</dbReference>
<comment type="caution">
    <text evidence="4">The sequence shown here is derived from an EMBL/GenBank/DDBJ whole genome shotgun (WGS) entry which is preliminary data.</text>
</comment>
<dbReference type="InterPro" id="IPR000836">
    <property type="entry name" value="PRTase_dom"/>
</dbReference>
<organism evidence="4 5">
    <name type="scientific">Candidatus Methanoperedens nitratireducens</name>
    <dbReference type="NCBI Taxonomy" id="1392998"/>
    <lineage>
        <taxon>Archaea</taxon>
        <taxon>Methanobacteriati</taxon>
        <taxon>Methanobacteriota</taxon>
        <taxon>Stenosarchaea group</taxon>
        <taxon>Methanomicrobia</taxon>
        <taxon>Methanosarcinales</taxon>
        <taxon>ANME-2 cluster</taxon>
        <taxon>Candidatus Methanoperedentaceae</taxon>
        <taxon>Candidatus Methanoperedens</taxon>
    </lineage>
</organism>
<feature type="non-terminal residue" evidence="4">
    <location>
        <position position="203"/>
    </location>
</feature>
<accession>A0A0P8DW53</accession>
<gene>
    <name evidence="4" type="primary">gptA</name>
    <name evidence="4" type="ORF">MPEBLZ_03641</name>
</gene>